<keyword evidence="1" id="KW-1133">Transmembrane helix</keyword>
<evidence type="ECO:0000256" key="1">
    <source>
        <dbReference type="SAM" id="Phobius"/>
    </source>
</evidence>
<sequence>MTKKNKITIVLCTFLVLIPTFPYQLSSNLPSEDYFVPEHLISPHSSAETIYIWEHNLTTDFQQVFLNLTFASEYQVNQTLDFILDASINNGYIQFHFLQIFFLDNNKEDYASLESFLGGVATPGLAFHQKISLNFTRNILPINNSEISFKIGMYWNGTQFDQYVGDQGSYSVDLLSTYSDFKSEGSGIWFLFWEFPTVWMAIVVNGVIITLVLGMIIFFQKKKRNNPKETQKKGEKENLK</sequence>
<feature type="transmembrane region" description="Helical" evidence="1">
    <location>
        <begin position="198"/>
        <end position="219"/>
    </location>
</feature>
<accession>A0ABY6HUA4</accession>
<organism evidence="2 3">
    <name type="scientific">Candidatus Lokiarchaeum ossiferum</name>
    <dbReference type="NCBI Taxonomy" id="2951803"/>
    <lineage>
        <taxon>Archaea</taxon>
        <taxon>Promethearchaeati</taxon>
        <taxon>Promethearchaeota</taxon>
        <taxon>Promethearchaeia</taxon>
        <taxon>Promethearchaeales</taxon>
        <taxon>Promethearchaeaceae</taxon>
        <taxon>Candidatus Lokiarchaeum</taxon>
    </lineage>
</organism>
<evidence type="ECO:0008006" key="4">
    <source>
        <dbReference type="Google" id="ProtNLM"/>
    </source>
</evidence>
<proteinExistence type="predicted"/>
<keyword evidence="3" id="KW-1185">Reference proteome</keyword>
<keyword evidence="1" id="KW-0812">Transmembrane</keyword>
<evidence type="ECO:0000313" key="3">
    <source>
        <dbReference type="Proteomes" id="UP001208689"/>
    </source>
</evidence>
<dbReference type="Proteomes" id="UP001208689">
    <property type="component" value="Chromosome"/>
</dbReference>
<reference evidence="2" key="1">
    <citation type="submission" date="2022-09" db="EMBL/GenBank/DDBJ databases">
        <title>Actin cytoskeleton and complex cell architecture in an #Asgard archaeon.</title>
        <authorList>
            <person name="Ponce Toledo R.I."/>
            <person name="Schleper C."/>
            <person name="Rodrigues Oliveira T."/>
            <person name="Wollweber F."/>
            <person name="Xu J."/>
            <person name="Rittmann S."/>
            <person name="Klingl A."/>
            <person name="Pilhofer M."/>
        </authorList>
    </citation>
    <scope>NUCLEOTIDE SEQUENCE</scope>
    <source>
        <strain evidence="2">B-35</strain>
    </source>
</reference>
<evidence type="ECO:0000313" key="2">
    <source>
        <dbReference type="EMBL" id="UYP47093.1"/>
    </source>
</evidence>
<keyword evidence="1" id="KW-0472">Membrane</keyword>
<gene>
    <name evidence="2" type="ORF">NEF87_003378</name>
</gene>
<name>A0ABY6HUA4_9ARCH</name>
<dbReference type="EMBL" id="CP104013">
    <property type="protein sequence ID" value="UYP47093.1"/>
    <property type="molecule type" value="Genomic_DNA"/>
</dbReference>
<protein>
    <recommendedName>
        <fullName evidence="4">Cohesin domain-containing protein</fullName>
    </recommendedName>
</protein>